<dbReference type="SUPFAM" id="SSF161029">
    <property type="entry name" value="Photosystem II reaction center protein T, PsbT"/>
    <property type="match status" value="1"/>
</dbReference>
<dbReference type="GO" id="GO:0009539">
    <property type="term" value="C:photosystem II reaction center"/>
    <property type="evidence" value="ECO:0007669"/>
    <property type="project" value="InterPro"/>
</dbReference>
<keyword evidence="10" id="KW-1185">Reference proteome</keyword>
<dbReference type="PDB" id="7YMI">
    <property type="method" value="EM"/>
    <property type="resolution" value="3.30 A"/>
    <property type="chains" value="T/t=1-46"/>
</dbReference>
<keyword evidence="2" id="KW-0602">Photosynthesis</keyword>
<reference evidence="9 10" key="1">
    <citation type="journal article" date="2008" name="Proc. Natl. Acad. Sci. U.S.A.">
        <title>Niche adaptation and genome expansion in the chlorophyll d-producing cyanobacterium Acaryochloris marina.</title>
        <authorList>
            <person name="Swingley W.D."/>
            <person name="Chen M."/>
            <person name="Cheung P.C."/>
            <person name="Conrad A.L."/>
            <person name="Dejesa L.C."/>
            <person name="Hao J."/>
            <person name="Honchak B.M."/>
            <person name="Karbach L.E."/>
            <person name="Kurdoglu A."/>
            <person name="Lahiri S."/>
            <person name="Mastrian S.D."/>
            <person name="Miyashita H."/>
            <person name="Page L."/>
            <person name="Ramakrishna P."/>
            <person name="Satoh S."/>
            <person name="Sattley W.M."/>
            <person name="Shimada Y."/>
            <person name="Taylor H.L."/>
            <person name="Tomo T."/>
            <person name="Tsuchiya T."/>
            <person name="Wang Z.T."/>
            <person name="Raymond J."/>
            <person name="Mimuro M."/>
            <person name="Blankenship R.E."/>
            <person name="Touchman J.W."/>
        </authorList>
    </citation>
    <scope>NUCLEOTIDE SEQUENCE [LARGE SCALE GENOMIC DNA]</scope>
    <source>
        <strain evidence="10">MBIC 11017</strain>
    </source>
</reference>
<proteinExistence type="evidence at protein level"/>
<sequence length="46" mass="5435">MDVIAYVFILACIIGLFFFAVFFREKPTLDKIQSRSFRESSQSTRR</sequence>
<evidence type="ECO:0000313" key="9">
    <source>
        <dbReference type="EMBL" id="ABW30016.1"/>
    </source>
</evidence>
<dbReference type="SMR" id="B0C605"/>
<organism evidence="9 10">
    <name type="scientific">Acaryochloris marina (strain MBIC 11017)</name>
    <dbReference type="NCBI Taxonomy" id="329726"/>
    <lineage>
        <taxon>Bacteria</taxon>
        <taxon>Bacillati</taxon>
        <taxon>Cyanobacteriota</taxon>
        <taxon>Cyanophyceae</taxon>
        <taxon>Acaryochloridales</taxon>
        <taxon>Acaryochloridaceae</taxon>
        <taxon>Acaryochloris</taxon>
    </lineage>
</organism>
<dbReference type="Proteomes" id="UP000000268">
    <property type="component" value="Chromosome"/>
</dbReference>
<dbReference type="KEGG" id="amr:AM1_5050"/>
<name>B0C605_ACAM1</name>
<dbReference type="EMDB" id="EMD-33929"/>
<dbReference type="HOGENOM" id="CLU_217078_1_0_3"/>
<evidence type="ECO:0000256" key="4">
    <source>
        <dbReference type="ARBA" id="ARBA00022989"/>
    </source>
</evidence>
<dbReference type="EMDB" id="EMD-33933"/>
<dbReference type="OrthoDB" id="427659at2"/>
<dbReference type="EMBL" id="CP000828">
    <property type="protein sequence ID" value="ABW30016.1"/>
    <property type="molecule type" value="Genomic_DNA"/>
</dbReference>
<keyword evidence="7" id="KW-0604">Photosystem II</keyword>
<evidence type="ECO:0000256" key="3">
    <source>
        <dbReference type="ARBA" id="ARBA00022692"/>
    </source>
</evidence>
<keyword evidence="3 8" id="KW-0812">Transmembrane</keyword>
<dbReference type="Pfam" id="PF01405">
    <property type="entry name" value="PsbT"/>
    <property type="match status" value="1"/>
</dbReference>
<comment type="similarity">
    <text evidence="1">Belongs to the PsbT family.</text>
</comment>
<keyword evidence="5" id="KW-0793">Thylakoid</keyword>
<dbReference type="STRING" id="329726.AM1_5050"/>
<evidence type="ECO:0000256" key="5">
    <source>
        <dbReference type="ARBA" id="ARBA00023078"/>
    </source>
</evidence>
<evidence type="ECO:0007829" key="11">
    <source>
        <dbReference type="PDB" id="7YMI"/>
    </source>
</evidence>
<dbReference type="InterPro" id="IPR001743">
    <property type="entry name" value="PSII_PsbT"/>
</dbReference>
<protein>
    <submittedName>
        <fullName evidence="9">Photosystem II protein PsbT</fullName>
    </submittedName>
</protein>
<keyword evidence="11 12" id="KW-0002">3D-structure</keyword>
<evidence type="ECO:0000256" key="8">
    <source>
        <dbReference type="SAM" id="Phobius"/>
    </source>
</evidence>
<gene>
    <name evidence="9" type="primary">psbT</name>
    <name evidence="9" type="ordered locus">AM1_5050</name>
</gene>
<dbReference type="RefSeq" id="WP_010480156.1">
    <property type="nucleotide sequence ID" value="NC_009925.1"/>
</dbReference>
<evidence type="ECO:0000256" key="2">
    <source>
        <dbReference type="ARBA" id="ARBA00022531"/>
    </source>
</evidence>
<evidence type="ECO:0007829" key="12">
    <source>
        <dbReference type="PDB" id="7YMM"/>
    </source>
</evidence>
<keyword evidence="4 8" id="KW-1133">Transmembrane helix</keyword>
<dbReference type="InterPro" id="IPR037268">
    <property type="entry name" value="PSII_PsbT_sf"/>
</dbReference>
<evidence type="ECO:0000256" key="6">
    <source>
        <dbReference type="ARBA" id="ARBA00023136"/>
    </source>
</evidence>
<accession>B0C605</accession>
<reference evidence="11 12" key="2">
    <citation type="journal article" date="2024" name="Sci. Adv.">
        <title>Structure of a unique PSII-Pcb tetrameric megacomplex in a chlorophyll &lt;i&gt;d&lt;/i&gt;-containing cyanobacterium.</title>
        <authorList>
            <person name="Shen L."/>
            <person name="Gao Y."/>
            <person name="Tang K."/>
            <person name="Qi R."/>
            <person name="Fu L."/>
            <person name="Chen J.H."/>
            <person name="Wang W."/>
            <person name="Ma X."/>
            <person name="Li P."/>
            <person name="Chen M."/>
            <person name="Kuang T."/>
            <person name="Zhang X."/>
            <person name="Shen J.R."/>
            <person name="Wang P."/>
            <person name="Han G."/>
        </authorList>
    </citation>
    <scope>STRUCTURE BY ELECTRON MICROSCOPY (3.30 ANGSTROMS)</scope>
</reference>
<feature type="transmembrane region" description="Helical" evidence="8">
    <location>
        <begin position="6"/>
        <end position="23"/>
    </location>
</feature>
<evidence type="ECO:0000313" key="10">
    <source>
        <dbReference type="Proteomes" id="UP000000268"/>
    </source>
</evidence>
<dbReference type="GO" id="GO:0015979">
    <property type="term" value="P:photosynthesis"/>
    <property type="evidence" value="ECO:0007669"/>
    <property type="project" value="UniProtKB-KW"/>
</dbReference>
<dbReference type="PDB" id="7YMM">
    <property type="method" value="EM"/>
    <property type="resolution" value="3.60 A"/>
    <property type="chains" value="1T/2T/3T/4T=1-46"/>
</dbReference>
<dbReference type="AlphaFoldDB" id="B0C605"/>
<evidence type="ECO:0000256" key="1">
    <source>
        <dbReference type="ARBA" id="ARBA00008658"/>
    </source>
</evidence>
<keyword evidence="6 8" id="KW-0472">Membrane</keyword>
<evidence type="ECO:0000256" key="7">
    <source>
        <dbReference type="ARBA" id="ARBA00023276"/>
    </source>
</evidence>